<organism evidence="1">
    <name type="scientific">Pseudomonas fluorescens (strain Q2-87)</name>
    <dbReference type="NCBI Taxonomy" id="1038922"/>
    <lineage>
        <taxon>Bacteria</taxon>
        <taxon>Pseudomonadati</taxon>
        <taxon>Pseudomonadota</taxon>
        <taxon>Gammaproteobacteria</taxon>
        <taxon>Pseudomonadales</taxon>
        <taxon>Pseudomonadaceae</taxon>
        <taxon>Pseudomonas</taxon>
    </lineage>
</organism>
<dbReference type="RefSeq" id="WP_003183904.1">
    <property type="nucleotide sequence ID" value="NZ_CM001558.1"/>
</dbReference>
<gene>
    <name evidence="1" type="ORF">PflQ2_3868</name>
</gene>
<protein>
    <recommendedName>
        <fullName evidence="2">The BURPS668_1122 family of deaminases</fullName>
    </recommendedName>
</protein>
<name>J2EPQ0_PSEFQ</name>
<evidence type="ECO:0008006" key="2">
    <source>
        <dbReference type="Google" id="ProtNLM"/>
    </source>
</evidence>
<reference evidence="1" key="1">
    <citation type="journal article" date="2012" name="PLoS Genet.">
        <title>Comparative Genomics of Plant-Associated Pseudomonas spp.: Insights into Diversity and Inheritance of Traits Involved in Multitrophic Interactions.</title>
        <authorList>
            <person name="Loper J.E."/>
            <person name="Hassan K.A."/>
            <person name="Mavrodi D.V."/>
            <person name="Davis E.W.II."/>
            <person name="Lim C.K."/>
            <person name="Shaffer B.T."/>
            <person name="Elbourne L.D."/>
            <person name="Stockwell V.O."/>
            <person name="Hartney S.L."/>
            <person name="Breakwell K."/>
            <person name="Henkels M.D."/>
            <person name="Tetu S.G."/>
            <person name="Rangel L.I."/>
            <person name="Kidarsa T.A."/>
            <person name="Wilson N.L."/>
            <person name="van de Mortel J.E."/>
            <person name="Song C."/>
            <person name="Blumhagen R."/>
            <person name="Radune D."/>
            <person name="Hostetler J.B."/>
            <person name="Brinkac L.M."/>
            <person name="Durkin A.S."/>
            <person name="Kluepfel D.A."/>
            <person name="Wechter W.P."/>
            <person name="Anderson A.J."/>
            <person name="Kim Y.C."/>
            <person name="Pierson L.S.III."/>
            <person name="Pierson E.A."/>
            <person name="Lindow S.E."/>
            <person name="Kobayashi D.Y."/>
            <person name="Raaijmakers J.M."/>
            <person name="Weller D.M."/>
            <person name="Thomashow L.S."/>
            <person name="Allen A.E."/>
            <person name="Paulsen I.T."/>
        </authorList>
    </citation>
    <scope>NUCLEOTIDE SEQUENCE [LARGE SCALE GENOMIC DNA]</scope>
    <source>
        <strain evidence="1">Q2-87</strain>
    </source>
</reference>
<dbReference type="Proteomes" id="UP000007289">
    <property type="component" value="Chromosome"/>
</dbReference>
<dbReference type="HOGENOM" id="CLU_245582_0_0_6"/>
<dbReference type="EMBL" id="AGBM01000001">
    <property type="protein sequence ID" value="EJL05630.1"/>
    <property type="molecule type" value="Genomic_DNA"/>
</dbReference>
<proteinExistence type="predicted"/>
<comment type="caution">
    <text evidence="1">The sequence shown here is derived from an EMBL/GenBank/DDBJ whole genome shotgun (WGS) entry which is preliminary data.</text>
</comment>
<accession>J2EPQ0</accession>
<evidence type="ECO:0000313" key="1">
    <source>
        <dbReference type="EMBL" id="EJL05630.1"/>
    </source>
</evidence>
<dbReference type="PATRIC" id="fig|1038922.3.peg.1647"/>
<sequence>MHPLASFDMSMTPSQNRWPSHAQAHQGLLEEYDALLALIRDNETPSVTFINRLITPKTHSPMAMENEIGQQALRALIEDKDYQILCDTLNASYKELTVTLKDGQASCFARKKNDTTVVRLELGEKPGWKALLADIEKSARRLGGKIRFDSQFSLARMTRFYGLAAWDPQNAQQREATIDALEEKRARHSLGLWQGVNLDEPNQDPIPAQAKIDNLIIETVRRFLPLPQTSPLVYLGTRDITSLATEKIRAKPSMYLEEILVSTRAQALATKLVQALGWFGSKAGEETAPGIRTKLLIKALRLWIASTPTENPTGVAGYLWQKSSHWGKSYKEIQAEFEAHLLASRRATSVNESILTAGLFLPLFPLEMQVSDIPTELPYRSSIVWVNFIHGVYLANAIDPLLLLRLNFQQLVELPISQAIGATVEELKLITLTRLKPMLEWALTNGLIPYRADSNYTAQDLQEAAEKLDSEVESVNRAIRSLDSPPPERLNIARLKMVRLFGESLFLSDGRKLVKEANVLYTAPQFRLMAPIGRPASDAYSFVDVYASGQLHEKKWFITGPDGKYSTGDWLKIDGDGTVQTNLPWPNPLAIPSDLGTLPDIEQIFATHFKIYLNLVKNAYRTLIIHQLASLPLADRHRLEYGSVQIYSLRQATTGIEAANESEDKKHPLRARNGFVLAATRDGKTSYYEVLPRAGVIRRRTDVTAQHLGGELKAEKWRVSRGSPVSVDVVRPKTLPFDWDAHAKGTVPNANAQCQAILDQLGDTLEPAKRADERALPHTLESKVSQRITQHIAQRLLFVDEKELHDSCYGVTEFDHEKAKRQKATELTKMLVPFWSSIEDLSSGDSDRLASGAFGLFIDFASFVLPIGKFASGSLKLVRTVGKWSLSETLPAFAKLTGALLNETLNPLDGIPSLLQAGSQSAYRLGKQGYFNLKILGGRAGQYDFVKGMSQVPDPGRWRPLSTDDQLGAVRGIEDVPIRNVSPSGKADYRLVDPVSAKPYGPRLADDLSELSLGRSHYNTLGRTDTHVIVEVPEKSRVRELLEVDGSHTLYLDDVPYRMVDDTLRRASQLDASETLRKLPCRVRRAPDEICKTRYVLQDKPAERPPTGEFSTQLSWAPWFGDTTLYPSIPKTPNDRALLAFEGKIYELKGAKLNTYKGRPEWIGLNSRTPIPRQTISATIEFQTGLYGGIRVTGTAEGIDDIHVTGALIIRSIDQKFNYVFTRLNFDDYYMTRLLSTDSIEAPLVLKKLGAQDLLPGTPGEELQRVYIGSLNANNAARIYGREQVELALDKIDEISIPIGAPAHPPSNMKWVKVDTYPAEAVLFDRRTRMIVADLPNGAAVWKPSRQAPEALQKSTADIFNALFTDASIAVSPARATRPVTIDDAMRELQKILPTQNPKNIAFASVTTASGKNEVYVSVSGIEDYTRHLPLFKSSSGLSEIDVDDITYFNVDGLRPPIDPAALSLSPDGKLLAIPHLMDAAGSSSSGRLSRVTSGDSESKLIGYISEKYPSPEDIKSITVATTLPPCESCSIVIKEFGHERGADALNVIWGQRRKRPAAEMNSSTDTD</sequence>